<evidence type="ECO:0000256" key="2">
    <source>
        <dbReference type="ARBA" id="ARBA00022827"/>
    </source>
</evidence>
<dbReference type="HAMAP" id="MF_01685">
    <property type="entry name" value="FENR2"/>
    <property type="match status" value="1"/>
</dbReference>
<evidence type="ECO:0000313" key="8">
    <source>
        <dbReference type="Proteomes" id="UP000294360"/>
    </source>
</evidence>
<evidence type="ECO:0000256" key="1">
    <source>
        <dbReference type="ARBA" id="ARBA00022630"/>
    </source>
</evidence>
<dbReference type="InterPro" id="IPR022890">
    <property type="entry name" value="Fd--NADP_Rdtase_type_2"/>
</dbReference>
<dbReference type="SUPFAM" id="SSF51905">
    <property type="entry name" value="FAD/NAD(P)-binding domain"/>
    <property type="match status" value="1"/>
</dbReference>
<dbReference type="PRINTS" id="PR00368">
    <property type="entry name" value="FADPNR"/>
</dbReference>
<feature type="binding site" evidence="5">
    <location>
        <position position="98"/>
    </location>
    <ligand>
        <name>FAD</name>
        <dbReference type="ChEBI" id="CHEBI:57692"/>
    </ligand>
</feature>
<evidence type="ECO:0000256" key="4">
    <source>
        <dbReference type="ARBA" id="ARBA00023002"/>
    </source>
</evidence>
<feature type="binding site" evidence="5">
    <location>
        <position position="53"/>
    </location>
    <ligand>
        <name>FAD</name>
        <dbReference type="ChEBI" id="CHEBI:57692"/>
    </ligand>
</feature>
<evidence type="ECO:0000313" key="7">
    <source>
        <dbReference type="EMBL" id="VFU08628.1"/>
    </source>
</evidence>
<feature type="domain" description="FAD/NAD(P)-binding" evidence="6">
    <location>
        <begin position="17"/>
        <end position="307"/>
    </location>
</feature>
<dbReference type="GO" id="GO:0050660">
    <property type="term" value="F:flavin adenine dinucleotide binding"/>
    <property type="evidence" value="ECO:0007669"/>
    <property type="project" value="UniProtKB-UniRule"/>
</dbReference>
<dbReference type="Proteomes" id="UP000294360">
    <property type="component" value="Chromosome"/>
</dbReference>
<proteinExistence type="inferred from homology"/>
<keyword evidence="2 5" id="KW-0274">FAD</keyword>
<name>A0A4U8YXE6_METTU</name>
<keyword evidence="1 5" id="KW-0285">Flavoprotein</keyword>
<evidence type="ECO:0000259" key="6">
    <source>
        <dbReference type="Pfam" id="PF07992"/>
    </source>
</evidence>
<feature type="binding site" evidence="5">
    <location>
        <position position="136"/>
    </location>
    <ligand>
        <name>FAD</name>
        <dbReference type="ChEBI" id="CHEBI:57692"/>
    </ligand>
</feature>
<comment type="subunit">
    <text evidence="5">Homodimer.</text>
</comment>
<dbReference type="PRINTS" id="PR00469">
    <property type="entry name" value="PNDRDTASEII"/>
</dbReference>
<dbReference type="GO" id="GO:0004324">
    <property type="term" value="F:ferredoxin-NADP+ reductase activity"/>
    <property type="evidence" value="ECO:0007669"/>
    <property type="project" value="UniProtKB-UniRule"/>
</dbReference>
<dbReference type="EC" id="1.18.1.2" evidence="5"/>
<reference evidence="7 8" key="1">
    <citation type="submission" date="2019-03" db="EMBL/GenBank/DDBJ databases">
        <authorList>
            <person name="Kox A.R. M."/>
        </authorList>
    </citation>
    <scope>NUCLEOTIDE SEQUENCE [LARGE SCALE GENOMIC DNA]</scope>
    <source>
        <strain evidence="7">MTUNDRAET4 annotated genome</strain>
    </source>
</reference>
<comment type="caution">
    <text evidence="5">Lacks conserved residue(s) required for the propagation of feature annotation.</text>
</comment>
<gene>
    <name evidence="7" type="ORF">MTUNDRAET4_1735</name>
</gene>
<dbReference type="Gene3D" id="3.50.50.60">
    <property type="entry name" value="FAD/NAD(P)-binding domain"/>
    <property type="match status" value="2"/>
</dbReference>
<keyword evidence="3 5" id="KW-0521">NADP</keyword>
<dbReference type="PANTHER" id="PTHR48105">
    <property type="entry name" value="THIOREDOXIN REDUCTASE 1-RELATED-RELATED"/>
    <property type="match status" value="1"/>
</dbReference>
<comment type="catalytic activity">
    <reaction evidence="5">
        <text>2 reduced [2Fe-2S]-[ferredoxin] + NADP(+) + H(+) = 2 oxidized [2Fe-2S]-[ferredoxin] + NADPH</text>
        <dbReference type="Rhea" id="RHEA:20125"/>
        <dbReference type="Rhea" id="RHEA-COMP:10000"/>
        <dbReference type="Rhea" id="RHEA-COMP:10001"/>
        <dbReference type="ChEBI" id="CHEBI:15378"/>
        <dbReference type="ChEBI" id="CHEBI:33737"/>
        <dbReference type="ChEBI" id="CHEBI:33738"/>
        <dbReference type="ChEBI" id="CHEBI:57783"/>
        <dbReference type="ChEBI" id="CHEBI:58349"/>
        <dbReference type="EC" id="1.18.1.2"/>
    </reaction>
</comment>
<dbReference type="EMBL" id="LR536450">
    <property type="protein sequence ID" value="VFU08628.1"/>
    <property type="molecule type" value="Genomic_DNA"/>
</dbReference>
<dbReference type="InterPro" id="IPR036188">
    <property type="entry name" value="FAD/NAD-bd_sf"/>
</dbReference>
<dbReference type="InterPro" id="IPR023753">
    <property type="entry name" value="FAD/NAD-binding_dom"/>
</dbReference>
<evidence type="ECO:0000256" key="5">
    <source>
        <dbReference type="HAMAP-Rule" id="MF_01685"/>
    </source>
</evidence>
<feature type="binding site" evidence="5">
    <location>
        <position position="301"/>
    </location>
    <ligand>
        <name>FAD</name>
        <dbReference type="ChEBI" id="CHEBI:57692"/>
    </ligand>
</feature>
<feature type="binding site" evidence="5">
    <location>
        <position position="45"/>
    </location>
    <ligand>
        <name>FAD</name>
        <dbReference type="ChEBI" id="CHEBI:57692"/>
    </ligand>
</feature>
<dbReference type="KEGG" id="mtun:MTUNDRAET4_1735"/>
<comment type="cofactor">
    <cofactor evidence="5">
        <name>FAD</name>
        <dbReference type="ChEBI" id="CHEBI:57692"/>
    </cofactor>
    <text evidence="5">Binds 1 FAD per subunit.</text>
</comment>
<dbReference type="GO" id="GO:0050661">
    <property type="term" value="F:NADP binding"/>
    <property type="evidence" value="ECO:0007669"/>
    <property type="project" value="UniProtKB-UniRule"/>
</dbReference>
<sequence length="354" mass="38579">MEQGSSEQDMSEIIKTDVVIVGAGPAGLFAVFELGLLDIKCHLVDILPKAGGQCSELYPEKPIYDIPGYPIVTGQGLVDHLLKQIEPFHPTFHFGEMVEGLKAVGTPEAPLFHLRMSGDAIFEAKAVIVAAGGGSFQPKKPPIEGIEAYEGKSVFYAVRKMEDFRGRHVVIVGGGDSALDWTLNLQPIVKRLTLIHRRDDFRAAPHSVKAMRDFVANGQIDLHIGQVSSLRGEAGELSSLAVKGADGSVTDLACERLIPFFGLTMKLGPVSEWGLNLHENLVPVDTERFETNIPGVFAIGDINSYPGKLKLILCGFHEGALAAQRIYHYVYPDKRLTFQYTTSSSNLQKKLGVV</sequence>
<comment type="similarity">
    <text evidence="5">Belongs to the ferredoxin--NADP reductase type 2 family.</text>
</comment>
<feature type="binding site" evidence="5">
    <location>
        <position position="342"/>
    </location>
    <ligand>
        <name>FAD</name>
        <dbReference type="ChEBI" id="CHEBI:57692"/>
    </ligand>
</feature>
<accession>A0A4U8YXE6</accession>
<dbReference type="AlphaFoldDB" id="A0A4U8YXE6"/>
<dbReference type="InterPro" id="IPR050097">
    <property type="entry name" value="Ferredoxin-NADP_redctase_2"/>
</dbReference>
<keyword evidence="4 5" id="KW-0560">Oxidoreductase</keyword>
<protein>
    <recommendedName>
        <fullName evidence="5">Ferredoxin--NADP reductase</fullName>
        <shortName evidence="5">FNR</shortName>
        <shortName evidence="5">Fd-NADP(+) reductase</shortName>
        <ecNumber evidence="5">1.18.1.2</ecNumber>
    </recommendedName>
</protein>
<organism evidence="7 8">
    <name type="scientific">Methylocella tundrae</name>
    <dbReference type="NCBI Taxonomy" id="227605"/>
    <lineage>
        <taxon>Bacteria</taxon>
        <taxon>Pseudomonadati</taxon>
        <taxon>Pseudomonadota</taxon>
        <taxon>Alphaproteobacteria</taxon>
        <taxon>Hyphomicrobiales</taxon>
        <taxon>Beijerinckiaceae</taxon>
        <taxon>Methylocella</taxon>
    </lineage>
</organism>
<feature type="binding site" evidence="5">
    <location>
        <position position="58"/>
    </location>
    <ligand>
        <name>FAD</name>
        <dbReference type="ChEBI" id="CHEBI:57692"/>
    </ligand>
</feature>
<dbReference type="Pfam" id="PF07992">
    <property type="entry name" value="Pyr_redox_2"/>
    <property type="match status" value="1"/>
</dbReference>
<evidence type="ECO:0000256" key="3">
    <source>
        <dbReference type="ARBA" id="ARBA00022857"/>
    </source>
</evidence>